<name>A0A8B9YSS3_BOSMU</name>
<evidence type="ECO:0000313" key="11">
    <source>
        <dbReference type="Ensembl" id="ENSBGRP00000041807.1"/>
    </source>
</evidence>
<sequence>SEVFFPFSCLLTLRLRHGAKLARYGHQQFFIFPCRSLGQGNVPNCRDDGGQPGADRGRSGSCLLPQAPVLPHGGVPDQVQSQHGSPVYPGLCPCLPLGQGDGQGVFGQLRAAEMEVRCSWLKVRGRSWANRMSEFHILPCSTSSTFWNVPGMLSLRLVWPSPSSGRLQPRFVALFTLLLFLKCFHWLAEDRVDFMERSPNISWLFHCRIVCE</sequence>
<dbReference type="InterPro" id="IPR050731">
    <property type="entry name" value="HRD1_E3_ubiq-ligases"/>
</dbReference>
<evidence type="ECO:0000256" key="2">
    <source>
        <dbReference type="ARBA" id="ARBA00004906"/>
    </source>
</evidence>
<dbReference type="GO" id="GO:0061630">
    <property type="term" value="F:ubiquitin protein ligase activity"/>
    <property type="evidence" value="ECO:0007669"/>
    <property type="project" value="UniProtKB-EC"/>
</dbReference>
<evidence type="ECO:0000256" key="6">
    <source>
        <dbReference type="ARBA" id="ARBA00022771"/>
    </source>
</evidence>
<comment type="subcellular location">
    <subcellularLocation>
        <location evidence="1">Membrane</location>
    </subcellularLocation>
</comment>
<dbReference type="GO" id="GO:0012505">
    <property type="term" value="C:endomembrane system"/>
    <property type="evidence" value="ECO:0007669"/>
    <property type="project" value="UniProtKB-SubCell"/>
</dbReference>
<dbReference type="GO" id="GO:0036503">
    <property type="term" value="P:ERAD pathway"/>
    <property type="evidence" value="ECO:0007669"/>
    <property type="project" value="TreeGrafter"/>
</dbReference>
<keyword evidence="9" id="KW-0472">Membrane</keyword>
<evidence type="ECO:0000256" key="7">
    <source>
        <dbReference type="ARBA" id="ARBA00022833"/>
    </source>
</evidence>
<keyword evidence="3" id="KW-0808">Transferase</keyword>
<dbReference type="PANTHER" id="PTHR22763:SF184">
    <property type="entry name" value="E3 UBIQUITIN-PROTEIN LIGASE SYNOVIOLIN"/>
    <property type="match status" value="1"/>
</dbReference>
<evidence type="ECO:0000256" key="5">
    <source>
        <dbReference type="ARBA" id="ARBA00022723"/>
    </source>
</evidence>
<keyword evidence="5" id="KW-0479">Metal-binding</keyword>
<keyword evidence="7" id="KW-0862">Zinc</keyword>
<dbReference type="InterPro" id="IPR057992">
    <property type="entry name" value="TPR_SYVN1_N"/>
</dbReference>
<dbReference type="GO" id="GO:0043161">
    <property type="term" value="P:proteasome-mediated ubiquitin-dependent protein catabolic process"/>
    <property type="evidence" value="ECO:0007669"/>
    <property type="project" value="TreeGrafter"/>
</dbReference>
<evidence type="ECO:0000256" key="4">
    <source>
        <dbReference type="ARBA" id="ARBA00022692"/>
    </source>
</evidence>
<evidence type="ECO:0000256" key="9">
    <source>
        <dbReference type="ARBA" id="ARBA00023136"/>
    </source>
</evidence>
<keyword evidence="12" id="KW-1185">Reference proteome</keyword>
<comment type="pathway">
    <text evidence="2">Protein modification; protein ubiquitination.</text>
</comment>
<proteinExistence type="predicted"/>
<dbReference type="GO" id="GO:0008270">
    <property type="term" value="F:zinc ion binding"/>
    <property type="evidence" value="ECO:0007669"/>
    <property type="project" value="UniProtKB-KW"/>
</dbReference>
<reference evidence="11" key="1">
    <citation type="submission" date="2019-05" db="EMBL/GenBank/DDBJ databases">
        <authorList>
            <person name="Zhang S."/>
            <person name="Liu J."/>
        </authorList>
    </citation>
    <scope>NUCLEOTIDE SEQUENCE [LARGE SCALE GENOMIC DNA]</scope>
</reference>
<dbReference type="Ensembl" id="ENSBGRT00000048486.1">
    <property type="protein sequence ID" value="ENSBGRP00000041807.1"/>
    <property type="gene ID" value="ENSBGRG00000026212.1"/>
</dbReference>
<dbReference type="GeneTree" id="ENSGT00940000157743"/>
<keyword evidence="6" id="KW-0863">Zinc-finger</keyword>
<dbReference type="Proteomes" id="UP000694520">
    <property type="component" value="Chromosome 29"/>
</dbReference>
<protein>
    <recommendedName>
        <fullName evidence="10">E3 ubiquitin-protein ligase synoviolin-like TPR repeats domain-containing protein</fullName>
    </recommendedName>
</protein>
<dbReference type="Pfam" id="PF25563">
    <property type="entry name" value="TPR_SYVN1_N"/>
    <property type="match status" value="1"/>
</dbReference>
<reference evidence="11" key="2">
    <citation type="submission" date="2025-08" db="UniProtKB">
        <authorList>
            <consortium name="Ensembl"/>
        </authorList>
    </citation>
    <scope>IDENTIFICATION</scope>
</reference>
<dbReference type="PANTHER" id="PTHR22763">
    <property type="entry name" value="RING ZINC FINGER PROTEIN"/>
    <property type="match status" value="1"/>
</dbReference>
<keyword evidence="8" id="KW-1133">Transmembrane helix</keyword>
<dbReference type="AlphaFoldDB" id="A0A8B9YSS3"/>
<evidence type="ECO:0000256" key="1">
    <source>
        <dbReference type="ARBA" id="ARBA00004370"/>
    </source>
</evidence>
<organism evidence="11 12">
    <name type="scientific">Bos mutus grunniens</name>
    <name type="common">Wild yak</name>
    <name type="synonym">Bos grunniens</name>
    <dbReference type="NCBI Taxonomy" id="30521"/>
    <lineage>
        <taxon>Eukaryota</taxon>
        <taxon>Metazoa</taxon>
        <taxon>Chordata</taxon>
        <taxon>Craniata</taxon>
        <taxon>Vertebrata</taxon>
        <taxon>Euteleostomi</taxon>
        <taxon>Mammalia</taxon>
        <taxon>Eutheria</taxon>
        <taxon>Laurasiatheria</taxon>
        <taxon>Artiodactyla</taxon>
        <taxon>Ruminantia</taxon>
        <taxon>Pecora</taxon>
        <taxon>Bovidae</taxon>
        <taxon>Bovinae</taxon>
        <taxon>Bos</taxon>
    </lineage>
</organism>
<evidence type="ECO:0000259" key="10">
    <source>
        <dbReference type="Pfam" id="PF25563"/>
    </source>
</evidence>
<accession>A0A8B9YSS3</accession>
<feature type="domain" description="E3 ubiquitin-protein ligase synoviolin-like TPR repeats" evidence="10">
    <location>
        <begin position="167"/>
        <end position="211"/>
    </location>
</feature>
<keyword evidence="4" id="KW-0812">Transmembrane</keyword>
<evidence type="ECO:0000313" key="12">
    <source>
        <dbReference type="Proteomes" id="UP000694520"/>
    </source>
</evidence>
<evidence type="ECO:0000256" key="3">
    <source>
        <dbReference type="ARBA" id="ARBA00022679"/>
    </source>
</evidence>
<reference evidence="11" key="3">
    <citation type="submission" date="2025-09" db="UniProtKB">
        <authorList>
            <consortium name="Ensembl"/>
        </authorList>
    </citation>
    <scope>IDENTIFICATION</scope>
</reference>
<evidence type="ECO:0000256" key="8">
    <source>
        <dbReference type="ARBA" id="ARBA00022989"/>
    </source>
</evidence>